<protein>
    <submittedName>
        <fullName evidence="1">Uncharacterized protein</fullName>
    </submittedName>
</protein>
<accession>A0A812USI8</accession>
<comment type="caution">
    <text evidence="1">The sequence shown here is derived from an EMBL/GenBank/DDBJ whole genome shotgun (WGS) entry which is preliminary data.</text>
</comment>
<gene>
    <name evidence="1" type="ORF">SNAT2548_LOCUS33078</name>
</gene>
<dbReference type="Proteomes" id="UP000604046">
    <property type="component" value="Unassembled WGS sequence"/>
</dbReference>
<reference evidence="1" key="1">
    <citation type="submission" date="2021-02" db="EMBL/GenBank/DDBJ databases">
        <authorList>
            <person name="Dougan E. K."/>
            <person name="Rhodes N."/>
            <person name="Thang M."/>
            <person name="Chan C."/>
        </authorList>
    </citation>
    <scope>NUCLEOTIDE SEQUENCE</scope>
</reference>
<proteinExistence type="predicted"/>
<dbReference type="EMBL" id="CAJNDS010002739">
    <property type="protein sequence ID" value="CAE7579778.1"/>
    <property type="molecule type" value="Genomic_DNA"/>
</dbReference>
<dbReference type="AlphaFoldDB" id="A0A812USI8"/>
<evidence type="ECO:0000313" key="1">
    <source>
        <dbReference type="EMBL" id="CAE7579778.1"/>
    </source>
</evidence>
<sequence>MYFPLRGKCSLDRAQDCRTCAPRAARCHSWAQHPGVGHCGAANRAQMRVEIAHHPHCCAPRQGLHMFFFLHQSLKLCEEGLFVFIARCFLRGISSDEGVILWALSFTIHISNTANPASTTLHWIIALGELLLVKSPHLKQKQNATMCITPGFTPREAEVDWPAVSAVNCPF</sequence>
<name>A0A812USI8_9DINO</name>
<organism evidence="1 2">
    <name type="scientific">Symbiodinium natans</name>
    <dbReference type="NCBI Taxonomy" id="878477"/>
    <lineage>
        <taxon>Eukaryota</taxon>
        <taxon>Sar</taxon>
        <taxon>Alveolata</taxon>
        <taxon>Dinophyceae</taxon>
        <taxon>Suessiales</taxon>
        <taxon>Symbiodiniaceae</taxon>
        <taxon>Symbiodinium</taxon>
    </lineage>
</organism>
<evidence type="ECO:0000313" key="2">
    <source>
        <dbReference type="Proteomes" id="UP000604046"/>
    </source>
</evidence>
<keyword evidence="2" id="KW-1185">Reference proteome</keyword>